<organism evidence="2 3">
    <name type="scientific">Halodesulfovibrio marinisediminis DSM 17456</name>
    <dbReference type="NCBI Taxonomy" id="1121457"/>
    <lineage>
        <taxon>Bacteria</taxon>
        <taxon>Pseudomonadati</taxon>
        <taxon>Thermodesulfobacteriota</taxon>
        <taxon>Desulfovibrionia</taxon>
        <taxon>Desulfovibrionales</taxon>
        <taxon>Desulfovibrionaceae</taxon>
        <taxon>Halodesulfovibrio</taxon>
    </lineage>
</organism>
<reference evidence="3" key="1">
    <citation type="submission" date="2016-11" db="EMBL/GenBank/DDBJ databases">
        <authorList>
            <person name="Varghese N."/>
            <person name="Submissions S."/>
        </authorList>
    </citation>
    <scope>NUCLEOTIDE SEQUENCE [LARGE SCALE GENOMIC DNA]</scope>
    <source>
        <strain evidence="3">DSM 17456</strain>
    </source>
</reference>
<proteinExistence type="predicted"/>
<protein>
    <submittedName>
        <fullName evidence="2">Mrr N-terminal domain-containing protein</fullName>
    </submittedName>
</protein>
<dbReference type="InterPro" id="IPR025745">
    <property type="entry name" value="Mrr-like_N_dom"/>
</dbReference>
<evidence type="ECO:0000259" key="1">
    <source>
        <dbReference type="Pfam" id="PF14338"/>
    </source>
</evidence>
<dbReference type="STRING" id="1121457.SAMN02745161_3024"/>
<accession>A0A1N6IX94</accession>
<keyword evidence="3" id="KW-1185">Reference proteome</keyword>
<evidence type="ECO:0000313" key="2">
    <source>
        <dbReference type="EMBL" id="SIO36653.1"/>
    </source>
</evidence>
<gene>
    <name evidence="2" type="ORF">SAMN02745161_3024</name>
</gene>
<dbReference type="RefSeq" id="WP_074217767.1">
    <property type="nucleotide sequence ID" value="NZ_FSRG01000007.1"/>
</dbReference>
<dbReference type="Proteomes" id="UP000184694">
    <property type="component" value="Unassembled WGS sequence"/>
</dbReference>
<dbReference type="Pfam" id="PF14338">
    <property type="entry name" value="Mrr_N"/>
    <property type="match status" value="1"/>
</dbReference>
<name>A0A1N6IX94_9BACT</name>
<sequence length="126" mass="14351">MRYPDSAEMFIPIFDVLVASKGSVSVAEINNAILKAMNLPPSMQQEMLTKKEYNGIVLGYRAGWARHYMKDGGYITNSERGFWCFTEKFQAKVEQSVEDSRKELLDFAVKRNAIVPDGDFKGQYPE</sequence>
<evidence type="ECO:0000313" key="3">
    <source>
        <dbReference type="Proteomes" id="UP000184694"/>
    </source>
</evidence>
<dbReference type="AlphaFoldDB" id="A0A1N6IX94"/>
<dbReference type="EMBL" id="FSRG01000007">
    <property type="protein sequence ID" value="SIO36653.1"/>
    <property type="molecule type" value="Genomic_DNA"/>
</dbReference>
<feature type="domain" description="Restriction system protein Mrr-like N-terminal" evidence="1">
    <location>
        <begin position="8"/>
        <end position="88"/>
    </location>
</feature>